<comment type="caution">
    <text evidence="3">The sequence shown here is derived from an EMBL/GenBank/DDBJ whole genome shotgun (WGS) entry which is preliminary data.</text>
</comment>
<feature type="coiled-coil region" evidence="1">
    <location>
        <begin position="19"/>
        <end position="46"/>
    </location>
</feature>
<dbReference type="RefSeq" id="WP_195874853.1">
    <property type="nucleotide sequence ID" value="NZ_JADOEL010000003.1"/>
</dbReference>
<evidence type="ECO:0000256" key="1">
    <source>
        <dbReference type="SAM" id="Coils"/>
    </source>
</evidence>
<dbReference type="Proteomes" id="UP000657372">
    <property type="component" value="Unassembled WGS sequence"/>
</dbReference>
<name>A0ABS0EQ15_9BURK</name>
<accession>A0ABS0EQ15</accession>
<feature type="domain" description="DUF7673" evidence="2">
    <location>
        <begin position="49"/>
        <end position="131"/>
    </location>
</feature>
<sequence>MDKTSKKILGAPAVGQEDKEQAAAIFQAAREEREQAQKALPNIRRDGRDALVRLVNIARGDSGQCRHVAVFLLSLYNGSRFKFDLTDFRCLDKSIFDDCMAVLKMDRTPAMEVHMYFENGGEIWEQLARDWLVPDRRKLRLALCTASFTGYDKEQNAINEKLVADYLASRAI</sequence>
<dbReference type="InterPro" id="IPR056090">
    <property type="entry name" value="DUF7673"/>
</dbReference>
<dbReference type="Pfam" id="PF24720">
    <property type="entry name" value="DUF7673"/>
    <property type="match status" value="1"/>
</dbReference>
<evidence type="ECO:0000259" key="2">
    <source>
        <dbReference type="Pfam" id="PF24720"/>
    </source>
</evidence>
<keyword evidence="1" id="KW-0175">Coiled coil</keyword>
<evidence type="ECO:0000313" key="3">
    <source>
        <dbReference type="EMBL" id="MBF8176950.1"/>
    </source>
</evidence>
<evidence type="ECO:0000313" key="4">
    <source>
        <dbReference type="Proteomes" id="UP000657372"/>
    </source>
</evidence>
<protein>
    <recommendedName>
        <fullName evidence="2">DUF7673 domain-containing protein</fullName>
    </recommendedName>
</protein>
<dbReference type="EMBL" id="JADOEL010000003">
    <property type="protein sequence ID" value="MBF8176950.1"/>
    <property type="molecule type" value="Genomic_DNA"/>
</dbReference>
<reference evidence="3 4" key="1">
    <citation type="submission" date="2020-11" db="EMBL/GenBank/DDBJ databases">
        <title>WGS of Herminiimonas contaminans strain Marseille-Q4544 isolated from planarians Schmidtea mediterranea.</title>
        <authorList>
            <person name="Kangale L."/>
        </authorList>
    </citation>
    <scope>NUCLEOTIDE SEQUENCE [LARGE SCALE GENOMIC DNA]</scope>
    <source>
        <strain evidence="3 4">Marseille-Q4544</strain>
    </source>
</reference>
<proteinExistence type="predicted"/>
<gene>
    <name evidence="3" type="ORF">IXC47_04550</name>
</gene>
<keyword evidence="4" id="KW-1185">Reference proteome</keyword>
<organism evidence="3 4">
    <name type="scientific">Herminiimonas contaminans</name>
    <dbReference type="NCBI Taxonomy" id="1111140"/>
    <lineage>
        <taxon>Bacteria</taxon>
        <taxon>Pseudomonadati</taxon>
        <taxon>Pseudomonadota</taxon>
        <taxon>Betaproteobacteria</taxon>
        <taxon>Burkholderiales</taxon>
        <taxon>Oxalobacteraceae</taxon>
        <taxon>Herminiimonas</taxon>
    </lineage>
</organism>